<evidence type="ECO:0000256" key="2">
    <source>
        <dbReference type="ARBA" id="ARBA00023002"/>
    </source>
</evidence>
<keyword evidence="5" id="KW-0670">Pyruvate</keyword>
<evidence type="ECO:0000259" key="4">
    <source>
        <dbReference type="Pfam" id="PF00676"/>
    </source>
</evidence>
<dbReference type="Gene3D" id="3.40.50.970">
    <property type="match status" value="1"/>
</dbReference>
<evidence type="ECO:0000313" key="5">
    <source>
        <dbReference type="EMBL" id="QGG53736.1"/>
    </source>
</evidence>
<gene>
    <name evidence="5" type="ORF">GDS87_23995</name>
</gene>
<sequence>MSNELLFQELGLDNQDLKKMLYDMILIRKFEETLKQLYQQGKIHGTMHLCIGQEATAVGACFPLNNEDKITSTHRGHGHSIAKGTDVNKMVAELLGKVTGHCKGKGGSMHIADMKVGNLGANGIVAAGLPLGVGAALTSKMKELGYVVLCFFGDGATNEGAFHESLNLASIWKLPIIFFCENNLYGMSGSIKEMTNIESIAVRGSSYGIPSETINGNNILEVIKATQDAVERAKQGKGPTLIEAETYRWEGHSRSDARKYRTREEEKEWKKAKDPIEAFKEILVSNNVINENEFIELNEKAQNQMKEAVEYAENSDDPSLDTLMTDIYA</sequence>
<dbReference type="PANTHER" id="PTHR11516">
    <property type="entry name" value="PYRUVATE DEHYDROGENASE E1 COMPONENT, ALPHA SUBUNIT BACTERIAL AND ORGANELLAR"/>
    <property type="match status" value="1"/>
</dbReference>
<dbReference type="InterPro" id="IPR050642">
    <property type="entry name" value="PDH_E1_Alpha_Subunit"/>
</dbReference>
<dbReference type="SUPFAM" id="SSF52518">
    <property type="entry name" value="Thiamin diphosphate-binding fold (THDP-binding)"/>
    <property type="match status" value="1"/>
</dbReference>
<evidence type="ECO:0000256" key="1">
    <source>
        <dbReference type="ARBA" id="ARBA00001964"/>
    </source>
</evidence>
<organism evidence="5 6">
    <name type="scientific">Lysinibacillus pakistanensis</name>
    <dbReference type="NCBI Taxonomy" id="759811"/>
    <lineage>
        <taxon>Bacteria</taxon>
        <taxon>Bacillati</taxon>
        <taxon>Bacillota</taxon>
        <taxon>Bacilli</taxon>
        <taxon>Bacillales</taxon>
        <taxon>Bacillaceae</taxon>
        <taxon>Lysinibacillus</taxon>
    </lineage>
</organism>
<keyword evidence="6" id="KW-1185">Reference proteome</keyword>
<dbReference type="CDD" id="cd02000">
    <property type="entry name" value="TPP_E1_PDC_ADC_BCADC"/>
    <property type="match status" value="1"/>
</dbReference>
<dbReference type="Pfam" id="PF00676">
    <property type="entry name" value="E1_dh"/>
    <property type="match status" value="1"/>
</dbReference>
<protein>
    <submittedName>
        <fullName evidence="5">Pyruvate dehydrogenase</fullName>
    </submittedName>
</protein>
<comment type="cofactor">
    <cofactor evidence="1">
        <name>thiamine diphosphate</name>
        <dbReference type="ChEBI" id="CHEBI:58937"/>
    </cofactor>
</comment>
<dbReference type="InterPro" id="IPR001017">
    <property type="entry name" value="DH_E1"/>
</dbReference>
<feature type="domain" description="Dehydrogenase E1 component" evidence="4">
    <location>
        <begin position="22"/>
        <end position="318"/>
    </location>
</feature>
<dbReference type="InterPro" id="IPR029061">
    <property type="entry name" value="THDP-binding"/>
</dbReference>
<keyword evidence="2" id="KW-0560">Oxidoreductase</keyword>
<evidence type="ECO:0000256" key="3">
    <source>
        <dbReference type="ARBA" id="ARBA00023052"/>
    </source>
</evidence>
<proteinExistence type="predicted"/>
<dbReference type="PANTHER" id="PTHR11516:SF60">
    <property type="entry name" value="PYRUVATE DEHYDROGENASE E1 COMPONENT SUBUNIT ALPHA"/>
    <property type="match status" value="1"/>
</dbReference>
<evidence type="ECO:0000313" key="6">
    <source>
        <dbReference type="Proteomes" id="UP000373269"/>
    </source>
</evidence>
<dbReference type="Proteomes" id="UP000373269">
    <property type="component" value="Chromosome"/>
</dbReference>
<reference evidence="5 6" key="1">
    <citation type="submission" date="2019-11" db="EMBL/GenBank/DDBJ databases">
        <title>Whole Genome Sequencing and Comparative Genomic Analyses of Lysinibacillus pakistanensis LZH-9, a Halotolerant Strain with Excellent COD Removal Capability.</title>
        <authorList>
            <person name="Zhou H."/>
        </authorList>
    </citation>
    <scope>NUCLEOTIDE SEQUENCE [LARGE SCALE GENOMIC DNA]</scope>
    <source>
        <strain evidence="5 6">LZH-9</strain>
    </source>
</reference>
<accession>A0ABX6DFY5</accession>
<keyword evidence="3" id="KW-0786">Thiamine pyrophosphate</keyword>
<dbReference type="EMBL" id="CP045835">
    <property type="protein sequence ID" value="QGG53736.1"/>
    <property type="molecule type" value="Genomic_DNA"/>
</dbReference>
<name>A0ABX6DFY5_9BACI</name>